<sequence>RTRKSSLIKDNMNVNVNQSTTSNEANVPSFTHYREQDGSSPFIPKNTAASFLRQSRTSTRHPAAKYLKRSKRDVNIMEECCFNKACAWEEYGEYCQRHPRRAAEQNSVCSYS</sequence>
<dbReference type="AlphaFoldDB" id="A0A0B6Z7X8"/>
<evidence type="ECO:0000313" key="1">
    <source>
        <dbReference type="EMBL" id="CEK64432.1"/>
    </source>
</evidence>
<organism evidence="1">
    <name type="scientific">Arion vulgaris</name>
    <dbReference type="NCBI Taxonomy" id="1028688"/>
    <lineage>
        <taxon>Eukaryota</taxon>
        <taxon>Metazoa</taxon>
        <taxon>Spiralia</taxon>
        <taxon>Lophotrochozoa</taxon>
        <taxon>Mollusca</taxon>
        <taxon>Gastropoda</taxon>
        <taxon>Heterobranchia</taxon>
        <taxon>Euthyneura</taxon>
        <taxon>Panpulmonata</taxon>
        <taxon>Eupulmonata</taxon>
        <taxon>Stylommatophora</taxon>
        <taxon>Helicina</taxon>
        <taxon>Arionoidea</taxon>
        <taxon>Arionidae</taxon>
        <taxon>Arion</taxon>
    </lineage>
</organism>
<dbReference type="Gene3D" id="1.10.100.10">
    <property type="entry name" value="Insulin-like"/>
    <property type="match status" value="1"/>
</dbReference>
<feature type="non-terminal residue" evidence="1">
    <location>
        <position position="1"/>
    </location>
</feature>
<evidence type="ECO:0008006" key="2">
    <source>
        <dbReference type="Google" id="ProtNLM"/>
    </source>
</evidence>
<proteinExistence type="predicted"/>
<protein>
    <recommendedName>
        <fullName evidence="2">Insulin-like domain-containing protein</fullName>
    </recommendedName>
</protein>
<dbReference type="EMBL" id="HACG01017567">
    <property type="protein sequence ID" value="CEK64432.1"/>
    <property type="molecule type" value="Transcribed_RNA"/>
</dbReference>
<gene>
    <name evidence="1" type="primary">ORF51756</name>
</gene>
<name>A0A0B6Z7X8_9EUPU</name>
<reference evidence="1" key="1">
    <citation type="submission" date="2014-12" db="EMBL/GenBank/DDBJ databases">
        <title>Insight into the proteome of Arion vulgaris.</title>
        <authorList>
            <person name="Aradska J."/>
            <person name="Bulat T."/>
            <person name="Smidak R."/>
            <person name="Sarate P."/>
            <person name="Gangsoo J."/>
            <person name="Sialana F."/>
            <person name="Bilban M."/>
            <person name="Lubec G."/>
        </authorList>
    </citation>
    <scope>NUCLEOTIDE SEQUENCE</scope>
    <source>
        <tissue evidence="1">Skin</tissue>
    </source>
</reference>
<accession>A0A0B6Z7X8</accession>